<reference evidence="1 2" key="1">
    <citation type="submission" date="2019-02" db="EMBL/GenBank/DDBJ databases">
        <title>Deep-cultivation of Planctomycetes and their phenomic and genomic characterization uncovers novel biology.</title>
        <authorList>
            <person name="Wiegand S."/>
            <person name="Jogler M."/>
            <person name="Boedeker C."/>
            <person name="Pinto D."/>
            <person name="Vollmers J."/>
            <person name="Rivas-Marin E."/>
            <person name="Kohn T."/>
            <person name="Peeters S.H."/>
            <person name="Heuer A."/>
            <person name="Rast P."/>
            <person name="Oberbeckmann S."/>
            <person name="Bunk B."/>
            <person name="Jeske O."/>
            <person name="Meyerdierks A."/>
            <person name="Storesund J.E."/>
            <person name="Kallscheuer N."/>
            <person name="Luecker S."/>
            <person name="Lage O.M."/>
            <person name="Pohl T."/>
            <person name="Merkel B.J."/>
            <person name="Hornburger P."/>
            <person name="Mueller R.-W."/>
            <person name="Bruemmer F."/>
            <person name="Labrenz M."/>
            <person name="Spormann A.M."/>
            <person name="Op Den Camp H."/>
            <person name="Overmann J."/>
            <person name="Amann R."/>
            <person name="Jetten M.S.M."/>
            <person name="Mascher T."/>
            <person name="Medema M.H."/>
            <person name="Devos D.P."/>
            <person name="Kaster A.-K."/>
            <person name="Ovreas L."/>
            <person name="Rohde M."/>
            <person name="Galperin M.Y."/>
            <person name="Jogler C."/>
        </authorList>
    </citation>
    <scope>NUCLEOTIDE SEQUENCE [LARGE SCALE GENOMIC DNA]</scope>
    <source>
        <strain evidence="1 2">KOR42</strain>
    </source>
</reference>
<comment type="caution">
    <text evidence="1">The sequence shown here is derived from an EMBL/GenBank/DDBJ whole genome shotgun (WGS) entry which is preliminary data.</text>
</comment>
<keyword evidence="2" id="KW-1185">Reference proteome</keyword>
<name>A0A5C5VQ49_9PLAN</name>
<sequence length="163" mass="18997">MARNETDREDLFDEFRSARVKWEFVDQRHNSQIVAGIRHDERLSIYFSADPCYHFDAENRLMRAFVDGKLLRTHGTFLAQLHRIRTEQETVLQRRDIEGDELKELLGDVHTDLKRFGESLAQNQLTVSRSSHETSDLGLLEGRLESILKHPIALAPAFPTRRK</sequence>
<proteinExistence type="predicted"/>
<organism evidence="1 2">
    <name type="scientific">Thalassoglobus neptunius</name>
    <dbReference type="NCBI Taxonomy" id="1938619"/>
    <lineage>
        <taxon>Bacteria</taxon>
        <taxon>Pseudomonadati</taxon>
        <taxon>Planctomycetota</taxon>
        <taxon>Planctomycetia</taxon>
        <taxon>Planctomycetales</taxon>
        <taxon>Planctomycetaceae</taxon>
        <taxon>Thalassoglobus</taxon>
    </lineage>
</organism>
<accession>A0A5C5VQ49</accession>
<dbReference type="EMBL" id="SIHI01000050">
    <property type="protein sequence ID" value="TWT40704.1"/>
    <property type="molecule type" value="Genomic_DNA"/>
</dbReference>
<dbReference type="Proteomes" id="UP000317243">
    <property type="component" value="Unassembled WGS sequence"/>
</dbReference>
<evidence type="ECO:0000313" key="1">
    <source>
        <dbReference type="EMBL" id="TWT40704.1"/>
    </source>
</evidence>
<gene>
    <name evidence="1" type="ORF">KOR42_49070</name>
</gene>
<dbReference type="OrthoDB" id="286365at2"/>
<dbReference type="RefSeq" id="WP_146512219.1">
    <property type="nucleotide sequence ID" value="NZ_SIHI01000050.1"/>
</dbReference>
<dbReference type="AlphaFoldDB" id="A0A5C5VQ49"/>
<evidence type="ECO:0000313" key="2">
    <source>
        <dbReference type="Proteomes" id="UP000317243"/>
    </source>
</evidence>
<protein>
    <submittedName>
        <fullName evidence="1">Uncharacterized protein</fullName>
    </submittedName>
</protein>